<evidence type="ECO:0000313" key="1">
    <source>
        <dbReference type="EMBL" id="OHT97152.1"/>
    </source>
</evidence>
<dbReference type="OrthoDB" id="9778305at2"/>
<dbReference type="EMBL" id="MLHV01000016">
    <property type="protein sequence ID" value="OHT97152.1"/>
    <property type="molecule type" value="Genomic_DNA"/>
</dbReference>
<protein>
    <submittedName>
        <fullName evidence="1">Uncharacterized protein</fullName>
    </submittedName>
</protein>
<dbReference type="STRING" id="1908205.BKG60_19160"/>
<sequence>MDISMADQVAQLEVPNYHGTRVSLAERIMRDGFAPSPVSELIEAVAADHNVTVDALRADLKAYNRFVFADPRTDTVFTTGNQVKAGSWADRAPEATWETLWAVYRIRHPELGWDWNMSDEGHLWVLAQRLADPPAVLEAMAPLGAIRNRHGRKAAERP</sequence>
<accession>A0A1Q9W8A6</accession>
<organism evidence="1 2">
    <name type="scientific">Mycobacterium syngnathidarum</name>
    <dbReference type="NCBI Taxonomy" id="1908205"/>
    <lineage>
        <taxon>Bacteria</taxon>
        <taxon>Bacillati</taxon>
        <taxon>Actinomycetota</taxon>
        <taxon>Actinomycetes</taxon>
        <taxon>Mycobacteriales</taxon>
        <taxon>Mycobacteriaceae</taxon>
        <taxon>Mycobacterium</taxon>
    </lineage>
</organism>
<reference evidence="1 2" key="1">
    <citation type="submission" date="2016-10" db="EMBL/GenBank/DDBJ databases">
        <title>Evaluation of Human, Animal and Environmental Mycobacterium chelonae Isolates by Core Genome Phylogenomic Analysis, Targeted Gene Comparison, and Anti-microbial Susceptibility Patterns: A Tale of Mistaken Identities.</title>
        <authorList>
            <person name="Fogelson S.B."/>
            <person name="Camus A.C."/>
            <person name="Lorenz W."/>
            <person name="Vasireddy R."/>
            <person name="Vasireddy S."/>
            <person name="Smith T."/>
            <person name="Brown-Elliott B.A."/>
            <person name="Wallace R.J.Jr."/>
            <person name="Hasan N.A."/>
            <person name="Reischl U."/>
            <person name="Sanchez S."/>
        </authorList>
    </citation>
    <scope>NUCLEOTIDE SEQUENCE [LARGE SCALE GENOMIC DNA]</scope>
    <source>
        <strain evidence="1 2">24999</strain>
    </source>
</reference>
<evidence type="ECO:0000313" key="2">
    <source>
        <dbReference type="Proteomes" id="UP000179636"/>
    </source>
</evidence>
<keyword evidence="2" id="KW-1185">Reference proteome</keyword>
<dbReference type="Proteomes" id="UP000179636">
    <property type="component" value="Unassembled WGS sequence"/>
</dbReference>
<gene>
    <name evidence="1" type="ORF">BKG61_18040</name>
</gene>
<dbReference type="RefSeq" id="WP_043368406.1">
    <property type="nucleotide sequence ID" value="NZ_MLCL01000073.1"/>
</dbReference>
<proteinExistence type="predicted"/>
<comment type="caution">
    <text evidence="1">The sequence shown here is derived from an EMBL/GenBank/DDBJ whole genome shotgun (WGS) entry which is preliminary data.</text>
</comment>
<accession>A0A1S1K0P2</accession>
<name>A0A1S1K0P2_9MYCO</name>
<dbReference type="AlphaFoldDB" id="A0A1S1K0P2"/>